<dbReference type="GeneID" id="59334629"/>
<evidence type="ECO:0000313" key="1">
    <source>
        <dbReference type="EMBL" id="KAF6218266.1"/>
    </source>
</evidence>
<proteinExistence type="predicted"/>
<reference evidence="1 2" key="1">
    <citation type="journal article" date="2020" name="Genomics">
        <title>Complete, high-quality genomes from long-read metagenomic sequencing of two wolf lichen thalli reveals enigmatic genome architecture.</title>
        <authorList>
            <person name="McKenzie S.K."/>
            <person name="Walston R.F."/>
            <person name="Allen J.L."/>
        </authorList>
    </citation>
    <scope>NUCLEOTIDE SEQUENCE [LARGE SCALE GENOMIC DNA]</scope>
    <source>
        <strain evidence="1">WasteWater1</strain>
    </source>
</reference>
<sequence>MVADFAFVVSISAPGALLLPAMSYVDLSFIWNVLEWTPAGPKLRSSISMGVYSNDDGKRPSNGLSLQETSRLEMDFAAV</sequence>
<dbReference type="RefSeq" id="XP_037147701.1">
    <property type="nucleotide sequence ID" value="XM_037297127.1"/>
</dbReference>
<evidence type="ECO:0000313" key="2">
    <source>
        <dbReference type="Proteomes" id="UP000593566"/>
    </source>
</evidence>
<accession>A0A8H6C7T1</accession>
<name>A0A8H6C7T1_9LECA</name>
<keyword evidence="2" id="KW-1185">Reference proteome</keyword>
<dbReference type="EMBL" id="JACCJB010000023">
    <property type="protein sequence ID" value="KAF6218266.1"/>
    <property type="molecule type" value="Genomic_DNA"/>
</dbReference>
<gene>
    <name evidence="1" type="ORF">HO133_006228</name>
</gene>
<protein>
    <submittedName>
        <fullName evidence="1">Uncharacterized protein</fullName>
    </submittedName>
</protein>
<dbReference type="AlphaFoldDB" id="A0A8H6C7T1"/>
<comment type="caution">
    <text evidence="1">The sequence shown here is derived from an EMBL/GenBank/DDBJ whole genome shotgun (WGS) entry which is preliminary data.</text>
</comment>
<dbReference type="Proteomes" id="UP000593566">
    <property type="component" value="Unassembled WGS sequence"/>
</dbReference>
<organism evidence="1 2">
    <name type="scientific">Letharia lupina</name>
    <dbReference type="NCBI Taxonomy" id="560253"/>
    <lineage>
        <taxon>Eukaryota</taxon>
        <taxon>Fungi</taxon>
        <taxon>Dikarya</taxon>
        <taxon>Ascomycota</taxon>
        <taxon>Pezizomycotina</taxon>
        <taxon>Lecanoromycetes</taxon>
        <taxon>OSLEUM clade</taxon>
        <taxon>Lecanoromycetidae</taxon>
        <taxon>Lecanorales</taxon>
        <taxon>Lecanorineae</taxon>
        <taxon>Parmeliaceae</taxon>
        <taxon>Letharia</taxon>
    </lineage>
</organism>